<reference evidence="14 15" key="1">
    <citation type="submission" date="2014-07" db="EMBL/GenBank/DDBJ databases">
        <title>Genome Sequencing of Dermacoccus nishinomiyaensis.</title>
        <authorList>
            <person name="Hong K.W."/>
            <person name="Chan K.G."/>
        </authorList>
    </citation>
    <scope>NUCLEOTIDE SEQUENCE [LARGE SCALE GENOMIC DNA]</scope>
    <source>
        <strain evidence="14 15">M25</strain>
    </source>
</reference>
<dbReference type="EMBL" id="CP008889">
    <property type="protein sequence ID" value="AIF39837.1"/>
    <property type="molecule type" value="Genomic_DNA"/>
</dbReference>
<dbReference type="CDD" id="cd02974">
    <property type="entry name" value="AhpF_NTD_N"/>
    <property type="match status" value="1"/>
</dbReference>
<comment type="catalytic activity">
    <reaction evidence="9">
        <text>[thioredoxin]-dithiol + NADP(+) = [thioredoxin]-disulfide + NADPH + H(+)</text>
        <dbReference type="Rhea" id="RHEA:20345"/>
        <dbReference type="Rhea" id="RHEA-COMP:10698"/>
        <dbReference type="Rhea" id="RHEA-COMP:10700"/>
        <dbReference type="ChEBI" id="CHEBI:15378"/>
        <dbReference type="ChEBI" id="CHEBI:29950"/>
        <dbReference type="ChEBI" id="CHEBI:50058"/>
        <dbReference type="ChEBI" id="CHEBI:57783"/>
        <dbReference type="ChEBI" id="CHEBI:58349"/>
        <dbReference type="EC" id="1.8.1.9"/>
    </reaction>
</comment>
<dbReference type="GO" id="GO:0050660">
    <property type="term" value="F:flavin adenine dinucleotide binding"/>
    <property type="evidence" value="ECO:0007669"/>
    <property type="project" value="InterPro"/>
</dbReference>
<dbReference type="GO" id="GO:0032991">
    <property type="term" value="C:protein-containing complex"/>
    <property type="evidence" value="ECO:0007669"/>
    <property type="project" value="UniProtKB-ARBA"/>
</dbReference>
<dbReference type="Gene3D" id="3.40.30.80">
    <property type="match status" value="1"/>
</dbReference>
<dbReference type="InterPro" id="IPR023753">
    <property type="entry name" value="FAD/NAD-binding_dom"/>
</dbReference>
<feature type="domain" description="FAD/NAD(P)-binding" evidence="12">
    <location>
        <begin position="216"/>
        <end position="502"/>
    </location>
</feature>
<dbReference type="Pfam" id="PF07992">
    <property type="entry name" value="Pyr_redox_2"/>
    <property type="match status" value="1"/>
</dbReference>
<evidence type="ECO:0000256" key="10">
    <source>
        <dbReference type="PIRSR" id="PIRSR000238-1"/>
    </source>
</evidence>
<dbReference type="PROSITE" id="PS51354">
    <property type="entry name" value="GLUTAREDOXIN_2"/>
    <property type="match status" value="1"/>
</dbReference>
<evidence type="ECO:0000256" key="8">
    <source>
        <dbReference type="ARBA" id="ARBA00023284"/>
    </source>
</evidence>
<dbReference type="InterPro" id="IPR012336">
    <property type="entry name" value="Thioredoxin-like_fold"/>
</dbReference>
<evidence type="ECO:0000256" key="4">
    <source>
        <dbReference type="ARBA" id="ARBA00022827"/>
    </source>
</evidence>
<dbReference type="OrthoDB" id="9806179at2"/>
<dbReference type="InterPro" id="IPR036188">
    <property type="entry name" value="FAD/NAD-bd_sf"/>
</dbReference>
<dbReference type="Gene3D" id="3.50.50.60">
    <property type="entry name" value="FAD/NAD(P)-binding domain"/>
    <property type="match status" value="2"/>
</dbReference>
<evidence type="ECO:0000313" key="14">
    <source>
        <dbReference type="EMBL" id="AIF39837.1"/>
    </source>
</evidence>
<dbReference type="AlphaFoldDB" id="A0A075JF34"/>
<keyword evidence="7 11" id="KW-1015">Disulfide bond</keyword>
<gene>
    <name evidence="14" type="ORF">HX89_01235</name>
</gene>
<evidence type="ECO:0000256" key="2">
    <source>
        <dbReference type="ARBA" id="ARBA00011738"/>
    </source>
</evidence>
<keyword evidence="6" id="KW-0520">NAD</keyword>
<dbReference type="PROSITE" id="PS00573">
    <property type="entry name" value="PYRIDINE_REDOX_2"/>
    <property type="match status" value="1"/>
</dbReference>
<evidence type="ECO:0000256" key="7">
    <source>
        <dbReference type="ARBA" id="ARBA00023157"/>
    </source>
</evidence>
<dbReference type="KEGG" id="dni:HX89_01235"/>
<dbReference type="SUPFAM" id="SSF52833">
    <property type="entry name" value="Thioredoxin-like"/>
    <property type="match status" value="2"/>
</dbReference>
<dbReference type="GO" id="GO:0004791">
    <property type="term" value="F:thioredoxin-disulfide reductase (NADPH) activity"/>
    <property type="evidence" value="ECO:0007669"/>
    <property type="project" value="UniProtKB-EC"/>
</dbReference>
<keyword evidence="3" id="KW-0285">Flavoprotein</keyword>
<evidence type="ECO:0000256" key="6">
    <source>
        <dbReference type="ARBA" id="ARBA00023027"/>
    </source>
</evidence>
<dbReference type="Pfam" id="PF13192">
    <property type="entry name" value="Thioredoxin_3"/>
    <property type="match status" value="1"/>
</dbReference>
<dbReference type="SUPFAM" id="SSF51905">
    <property type="entry name" value="FAD/NAD(P)-binding domain"/>
    <property type="match status" value="1"/>
</dbReference>
<evidence type="ECO:0000256" key="9">
    <source>
        <dbReference type="ARBA" id="ARBA00048132"/>
    </source>
</evidence>
<feature type="binding site" evidence="10">
    <location>
        <begin position="476"/>
        <end position="486"/>
    </location>
    <ligand>
        <name>FAD</name>
        <dbReference type="ChEBI" id="CHEBI:57692"/>
    </ligand>
</feature>
<evidence type="ECO:0000313" key="15">
    <source>
        <dbReference type="Proteomes" id="UP000027986"/>
    </source>
</evidence>
<organism evidence="14 15">
    <name type="scientific">Dermacoccus nishinomiyaensis</name>
    <dbReference type="NCBI Taxonomy" id="1274"/>
    <lineage>
        <taxon>Bacteria</taxon>
        <taxon>Bacillati</taxon>
        <taxon>Actinomycetota</taxon>
        <taxon>Actinomycetes</taxon>
        <taxon>Micrococcales</taxon>
        <taxon>Dermacoccaceae</taxon>
        <taxon>Dermacoccus</taxon>
    </lineage>
</organism>
<keyword evidence="4 10" id="KW-0274">FAD</keyword>
<sequence>MAVLDANMTAQLQQLLGNLREPIVLRASLDDSDKSKQTEELLKEIEALHDKVSYERSDDNERRPSFEIARAGTDVGVHFAGLPMGHEFTSLVLALLQVGGHPVKVSDEQAQQIRDIEGTFYFETYMSLTCQNCPDVVQALNAMSVLNPNIHHIAIEGGAFQDEIEARDIKAVPTVYLNGEVFGQGRMTVEDFISKLDTGADAKAAAKLSEKEPFGVLVIGGGPAGVAAAIYTARKGIRTGLVAERIGGQVLDTNAIENFISMPYTEGPKLAAALEAHLHEYEIDVMKAQKVASITDEDGLKKVVTETGAALRAKQVILATGARWRRMGVPGEEEYRNKGVTFCPHCDGPLFKGKSVAVIGGGNSGVEAAIDLAGVVGHVTVVEFLDTMRADDVLQRKLKSLPNVDIILSAATSEVVGDGKGVTGLTYTDRETNESKSIDVEGVFVQIGLLPNTEFLDGVVDLNERKEIVISDRGATSDPAIFAAGDVTTEPYKQIVVAEGSGATAALGAFDASIRG</sequence>
<comment type="similarity">
    <text evidence="1">Belongs to the class-II pyridine nucleotide-disulfide oxidoreductase family.</text>
</comment>
<dbReference type="PIRSF" id="PIRSF000238">
    <property type="entry name" value="AhpF"/>
    <property type="match status" value="1"/>
</dbReference>
<dbReference type="PRINTS" id="PR00368">
    <property type="entry name" value="FADPNR"/>
</dbReference>
<dbReference type="GO" id="GO:0102039">
    <property type="term" value="F:NADH-dependent peroxiredoxin activity"/>
    <property type="evidence" value="ECO:0007669"/>
    <property type="project" value="InterPro"/>
</dbReference>
<protein>
    <submittedName>
        <fullName evidence="14">Alkyl hydroperoxide reductase</fullName>
    </submittedName>
</protein>
<dbReference type="GeneID" id="41839873"/>
<evidence type="ECO:0000259" key="12">
    <source>
        <dbReference type="Pfam" id="PF07992"/>
    </source>
</evidence>
<dbReference type="CDD" id="cd03026">
    <property type="entry name" value="AhpF_NTD_C"/>
    <property type="match status" value="1"/>
</dbReference>
<dbReference type="InterPro" id="IPR012081">
    <property type="entry name" value="Alkyl_hydroperoxide_Rdtase_suF"/>
</dbReference>
<dbReference type="InterPro" id="IPR008255">
    <property type="entry name" value="Pyr_nucl-diS_OxRdtase_2_AS"/>
</dbReference>
<keyword evidence="5" id="KW-0560">Oxidoreductase</keyword>
<dbReference type="FunFam" id="3.50.50.60:FF:000007">
    <property type="entry name" value="Alkyl hydroperoxide reductase, F subunit"/>
    <property type="match status" value="1"/>
</dbReference>
<dbReference type="PANTHER" id="PTHR48105">
    <property type="entry name" value="THIOREDOXIN REDUCTASE 1-RELATED-RELATED"/>
    <property type="match status" value="1"/>
</dbReference>
<comment type="cofactor">
    <cofactor evidence="10">
        <name>FAD</name>
        <dbReference type="ChEBI" id="CHEBI:57692"/>
    </cofactor>
    <text evidence="10">Binds 1 FAD per subunit.</text>
</comment>
<dbReference type="HOGENOM" id="CLU_031864_4_2_11"/>
<proteinExistence type="inferred from homology"/>
<evidence type="ECO:0000256" key="1">
    <source>
        <dbReference type="ARBA" id="ARBA00009333"/>
    </source>
</evidence>
<name>A0A075JF34_9MICO</name>
<dbReference type="InterPro" id="IPR044142">
    <property type="entry name" value="AhpF_NTD_N"/>
</dbReference>
<evidence type="ECO:0000259" key="13">
    <source>
        <dbReference type="Pfam" id="PF13192"/>
    </source>
</evidence>
<evidence type="ECO:0000256" key="3">
    <source>
        <dbReference type="ARBA" id="ARBA00022630"/>
    </source>
</evidence>
<keyword evidence="15" id="KW-1185">Reference proteome</keyword>
<dbReference type="InterPro" id="IPR044141">
    <property type="entry name" value="AhpF_NTD_C"/>
</dbReference>
<feature type="disulfide bond" description="Redox-active" evidence="11">
    <location>
        <begin position="343"/>
        <end position="346"/>
    </location>
</feature>
<keyword evidence="8 11" id="KW-0676">Redox-active center</keyword>
<dbReference type="InterPro" id="IPR036249">
    <property type="entry name" value="Thioredoxin-like_sf"/>
</dbReference>
<evidence type="ECO:0000256" key="5">
    <source>
        <dbReference type="ARBA" id="ARBA00023002"/>
    </source>
</evidence>
<dbReference type="GO" id="GO:0000302">
    <property type="term" value="P:response to reactive oxygen species"/>
    <property type="evidence" value="ECO:0007669"/>
    <property type="project" value="InterPro"/>
</dbReference>
<dbReference type="NCBIfam" id="TIGR03140">
    <property type="entry name" value="AhpF"/>
    <property type="match status" value="1"/>
</dbReference>
<comment type="subunit">
    <text evidence="2">Homodimer.</text>
</comment>
<dbReference type="eggNOG" id="COG3634">
    <property type="taxonomic scope" value="Bacteria"/>
</dbReference>
<accession>A0A075JF34</accession>
<dbReference type="PRINTS" id="PR00469">
    <property type="entry name" value="PNDRDTASEII"/>
</dbReference>
<dbReference type="Proteomes" id="UP000027986">
    <property type="component" value="Chromosome"/>
</dbReference>
<dbReference type="GO" id="GO:0005829">
    <property type="term" value="C:cytosol"/>
    <property type="evidence" value="ECO:0007669"/>
    <property type="project" value="UniProtKB-ARBA"/>
</dbReference>
<dbReference type="GO" id="GO:0051287">
    <property type="term" value="F:NAD binding"/>
    <property type="evidence" value="ECO:0007669"/>
    <property type="project" value="InterPro"/>
</dbReference>
<feature type="domain" description="Thioredoxin-like fold" evidence="13">
    <location>
        <begin position="126"/>
        <end position="196"/>
    </location>
</feature>
<dbReference type="InterPro" id="IPR050097">
    <property type="entry name" value="Ferredoxin-NADP_redctase_2"/>
</dbReference>
<dbReference type="RefSeq" id="WP_038566431.1">
    <property type="nucleotide sequence ID" value="NZ_CAKZHM010000087.1"/>
</dbReference>
<evidence type="ECO:0000256" key="11">
    <source>
        <dbReference type="PIRSR" id="PIRSR000238-2"/>
    </source>
</evidence>